<dbReference type="SUPFAM" id="SSF52016">
    <property type="entry name" value="LeuD/IlvD-like"/>
    <property type="match status" value="1"/>
</dbReference>
<dbReference type="InterPro" id="IPR015928">
    <property type="entry name" value="Aconitase/3IPM_dehydase_swvl"/>
</dbReference>
<evidence type="ECO:0000256" key="4">
    <source>
        <dbReference type="ARBA" id="ARBA00023014"/>
    </source>
</evidence>
<keyword evidence="2" id="KW-0479">Metal-binding</keyword>
<gene>
    <name evidence="7" type="ORF">A2Y62_08830</name>
</gene>
<dbReference type="PANTHER" id="PTHR43160:SF3">
    <property type="entry name" value="ACONITATE HYDRATASE, MITOCHONDRIAL"/>
    <property type="match status" value="1"/>
</dbReference>
<dbReference type="Pfam" id="PF00694">
    <property type="entry name" value="Aconitase_C"/>
    <property type="match status" value="1"/>
</dbReference>
<proteinExistence type="predicted"/>
<dbReference type="PANTHER" id="PTHR43160">
    <property type="entry name" value="ACONITATE HYDRATASE B"/>
    <property type="match status" value="1"/>
</dbReference>
<evidence type="ECO:0000256" key="3">
    <source>
        <dbReference type="ARBA" id="ARBA00023004"/>
    </source>
</evidence>
<keyword evidence="4" id="KW-0411">Iron-sulfur</keyword>
<feature type="non-terminal residue" evidence="7">
    <location>
        <position position="1"/>
    </location>
</feature>
<dbReference type="InterPro" id="IPR036008">
    <property type="entry name" value="Aconitase_4Fe-4S_dom"/>
</dbReference>
<dbReference type="EMBL" id="MFGW01000026">
    <property type="protein sequence ID" value="OGF68058.1"/>
    <property type="molecule type" value="Genomic_DNA"/>
</dbReference>
<dbReference type="GO" id="GO:0006099">
    <property type="term" value="P:tricarboxylic acid cycle"/>
    <property type="evidence" value="ECO:0007669"/>
    <property type="project" value="UniProtKB-UniPathway"/>
</dbReference>
<dbReference type="STRING" id="1817863.A2Y62_08830"/>
<dbReference type="InterPro" id="IPR006250">
    <property type="entry name" value="Aconitase_put"/>
</dbReference>
<feature type="domain" description="Aconitase/3-isopropylmalate dehydratase large subunit alpha/beta/alpha" evidence="5">
    <location>
        <begin position="1"/>
        <end position="278"/>
    </location>
</feature>
<dbReference type="GO" id="GO:0051539">
    <property type="term" value="F:4 iron, 4 sulfur cluster binding"/>
    <property type="evidence" value="ECO:0007669"/>
    <property type="project" value="TreeGrafter"/>
</dbReference>
<dbReference type="InterPro" id="IPR000573">
    <property type="entry name" value="AconitaseA/IPMdHydase_ssu_swvl"/>
</dbReference>
<comment type="cofactor">
    <cofactor evidence="1">
        <name>[4Fe-4S] cluster</name>
        <dbReference type="ChEBI" id="CHEBI:49883"/>
    </cofactor>
</comment>
<keyword evidence="3" id="KW-0408">Iron</keyword>
<dbReference type="SUPFAM" id="SSF53732">
    <property type="entry name" value="Aconitase iron-sulfur domain"/>
    <property type="match status" value="1"/>
</dbReference>
<reference evidence="7 8" key="1">
    <citation type="journal article" date="2016" name="Nat. Commun.">
        <title>Thousands of microbial genomes shed light on interconnected biogeochemical processes in an aquifer system.</title>
        <authorList>
            <person name="Anantharaman K."/>
            <person name="Brown C.T."/>
            <person name="Hug L.A."/>
            <person name="Sharon I."/>
            <person name="Castelle C.J."/>
            <person name="Probst A.J."/>
            <person name="Thomas B.C."/>
            <person name="Singh A."/>
            <person name="Wilkins M.J."/>
            <person name="Karaoz U."/>
            <person name="Brodie E.L."/>
            <person name="Williams K.H."/>
            <person name="Hubbard S.S."/>
            <person name="Banfield J.F."/>
        </authorList>
    </citation>
    <scope>NUCLEOTIDE SEQUENCE [LARGE SCALE GENOMIC DNA]</scope>
</reference>
<comment type="caution">
    <text evidence="7">The sequence shown here is derived from an EMBL/GenBank/DDBJ whole genome shotgun (WGS) entry which is preliminary data.</text>
</comment>
<dbReference type="AlphaFoldDB" id="A0A1F5VXC9"/>
<feature type="domain" description="Aconitase A/isopropylmalate dehydratase small subunit swivel" evidence="6">
    <location>
        <begin position="499"/>
        <end position="568"/>
    </location>
</feature>
<dbReference type="GO" id="GO:0003994">
    <property type="term" value="F:aconitate hydratase activity"/>
    <property type="evidence" value="ECO:0007669"/>
    <property type="project" value="TreeGrafter"/>
</dbReference>
<dbReference type="GO" id="GO:0046872">
    <property type="term" value="F:metal ion binding"/>
    <property type="evidence" value="ECO:0007669"/>
    <property type="project" value="UniProtKB-KW"/>
</dbReference>
<accession>A0A1F5VXC9</accession>
<evidence type="ECO:0000259" key="5">
    <source>
        <dbReference type="Pfam" id="PF00330"/>
    </source>
</evidence>
<organism evidence="7 8">
    <name type="scientific">Candidatus Fischerbacteria bacterium RBG_13_37_8</name>
    <dbReference type="NCBI Taxonomy" id="1817863"/>
    <lineage>
        <taxon>Bacteria</taxon>
        <taxon>Candidatus Fischeribacteriota</taxon>
    </lineage>
</organism>
<evidence type="ECO:0000313" key="7">
    <source>
        <dbReference type="EMBL" id="OGF68058.1"/>
    </source>
</evidence>
<evidence type="ECO:0000259" key="6">
    <source>
        <dbReference type="Pfam" id="PF00694"/>
    </source>
</evidence>
<evidence type="ECO:0000313" key="8">
    <source>
        <dbReference type="Proteomes" id="UP000178943"/>
    </source>
</evidence>
<dbReference type="NCBIfam" id="NF005558">
    <property type="entry name" value="PRK07229.1"/>
    <property type="match status" value="1"/>
</dbReference>
<dbReference type="GO" id="GO:0005829">
    <property type="term" value="C:cytosol"/>
    <property type="evidence" value="ECO:0007669"/>
    <property type="project" value="TreeGrafter"/>
</dbReference>
<sequence>KIIDSHLHSGSFKPGEINGIKIDHILMQDATGTMVIMQFEMIGIPRIKAEFAIVYIDHNMIQIDYRNREDHLFLQSAAAKYGIHYSRSGNGICHQVNTERFARPGKTLLGSDSHTPTAGSVGCLAIGAGGIDVSIALAGHPFELETQKIVRVNLTGELMPWVSAKDIILEMLRRFSVKGGLGIIYEFGGPSVKKLTVTQRATICNMITELGATSGIFPSDEQTRRFLKSQKREHHWTELKADNDATYDDEITLELNHIEPLIAMPHSPDNVVPVQQIAGQECWQVCLGSSVNSWYEDLAIPAEIVSTGGVHPRVDMTVSPGSRQILDTITRSGVLMKLIHAGARILEPACGPCVGMGQAPPEMKVSLRTFNRNFPGRSGTINDSVYLCSPAVAGASALKGVITDPRSLGDPPVIIEPEHVIDDSMILLPPSAEEAEHIEIVRGRNIKPPPPQIPLSDSLSGKVLIVLGDNISTGSMAPDGVVVMADRSNIAALAEYTFMKEDKDFVSRAKQWGGGFIAAGNNYGQGSSREHAVLSPKHLGIKAVFAFSFARIHRRNLIDHGIIPLIINPEIYNVLKIGTSIVFPSIKTELQSSEDSITLKIDERIFKPKSNLNNREKAILIAGGLLKYMSH</sequence>
<dbReference type="InterPro" id="IPR018136">
    <property type="entry name" value="Aconitase_4Fe-4S_BS"/>
</dbReference>
<dbReference type="InterPro" id="IPR001030">
    <property type="entry name" value="Acoase/IPM_deHydtase_lsu_aba"/>
</dbReference>
<dbReference type="PROSITE" id="PS01244">
    <property type="entry name" value="ACONITASE_2"/>
    <property type="match status" value="1"/>
</dbReference>
<dbReference type="UniPathway" id="UPA00223">
    <property type="reaction ID" value="UER00718"/>
</dbReference>
<feature type="domain" description="Aconitase/3-isopropylmalate dehydratase large subunit alpha/beta/alpha" evidence="5">
    <location>
        <begin position="281"/>
        <end position="400"/>
    </location>
</feature>
<protein>
    <submittedName>
        <fullName evidence="7">Aconitate hydratase</fullName>
    </submittedName>
</protein>
<dbReference type="Gene3D" id="3.30.499.10">
    <property type="entry name" value="Aconitase, domain 3"/>
    <property type="match status" value="2"/>
</dbReference>
<dbReference type="NCBIfam" id="TIGR01342">
    <property type="entry name" value="acon_putative"/>
    <property type="match status" value="1"/>
</dbReference>
<dbReference type="PRINTS" id="PR00415">
    <property type="entry name" value="ACONITASE"/>
</dbReference>
<dbReference type="InterPro" id="IPR050926">
    <property type="entry name" value="Aconitase/IPM_isomerase"/>
</dbReference>
<dbReference type="Gene3D" id="3.20.19.10">
    <property type="entry name" value="Aconitase, domain 4"/>
    <property type="match status" value="1"/>
</dbReference>
<evidence type="ECO:0000256" key="1">
    <source>
        <dbReference type="ARBA" id="ARBA00001966"/>
    </source>
</evidence>
<evidence type="ECO:0000256" key="2">
    <source>
        <dbReference type="ARBA" id="ARBA00022723"/>
    </source>
</evidence>
<dbReference type="InterPro" id="IPR015931">
    <property type="entry name" value="Acnase/IPM_dHydase_lsu_aba_1/3"/>
</dbReference>
<dbReference type="Pfam" id="PF00330">
    <property type="entry name" value="Aconitase"/>
    <property type="match status" value="2"/>
</dbReference>
<dbReference type="Proteomes" id="UP000178943">
    <property type="component" value="Unassembled WGS sequence"/>
</dbReference>
<name>A0A1F5VXC9_9BACT</name>